<dbReference type="EnsemblMetazoa" id="AALB000219-RA">
    <property type="protein sequence ID" value="AALB000219-PA"/>
    <property type="gene ID" value="AALB000219"/>
</dbReference>
<keyword evidence="12" id="KW-1185">Reference proteome</keyword>
<name>A0A182F195_ANOAL</name>
<dbReference type="STRING" id="7167.A0A182F195"/>
<evidence type="ECO:0000313" key="11">
    <source>
        <dbReference type="EnsemblMetazoa" id="AALB000219-PA"/>
    </source>
</evidence>
<evidence type="ECO:0000256" key="5">
    <source>
        <dbReference type="ARBA" id="ARBA00022989"/>
    </source>
</evidence>
<protein>
    <recommendedName>
        <fullName evidence="8">Solute carrier organic anion transporter family member</fullName>
    </recommendedName>
</protein>
<dbReference type="Proteomes" id="UP000069272">
    <property type="component" value="Chromosome 2L"/>
</dbReference>
<dbReference type="InterPro" id="IPR036259">
    <property type="entry name" value="MFS_trans_sf"/>
</dbReference>
<dbReference type="SUPFAM" id="SSF103473">
    <property type="entry name" value="MFS general substrate transporter"/>
    <property type="match status" value="2"/>
</dbReference>
<feature type="transmembrane region" description="Helical" evidence="8">
    <location>
        <begin position="510"/>
        <end position="536"/>
    </location>
</feature>
<keyword evidence="6 8" id="KW-0472">Membrane</keyword>
<feature type="transmembrane region" description="Helical" evidence="8">
    <location>
        <begin position="370"/>
        <end position="391"/>
    </location>
</feature>
<keyword evidence="5 8" id="KW-1133">Transmembrane helix</keyword>
<dbReference type="InterPro" id="IPR004156">
    <property type="entry name" value="OATP"/>
</dbReference>
<comment type="similarity">
    <text evidence="2 8">Belongs to the organo anion transporter (TC 2.A.60) family.</text>
</comment>
<dbReference type="Gene3D" id="3.30.60.30">
    <property type="match status" value="1"/>
</dbReference>
<keyword evidence="8" id="KW-0406">Ion transport</keyword>
<dbReference type="CDD" id="cd17403">
    <property type="entry name" value="MFS_SLCO4_OATP4"/>
    <property type="match status" value="1"/>
</dbReference>
<organism evidence="11 12">
    <name type="scientific">Anopheles albimanus</name>
    <name type="common">New world malaria mosquito</name>
    <dbReference type="NCBI Taxonomy" id="7167"/>
    <lineage>
        <taxon>Eukaryota</taxon>
        <taxon>Metazoa</taxon>
        <taxon>Ecdysozoa</taxon>
        <taxon>Arthropoda</taxon>
        <taxon>Hexapoda</taxon>
        <taxon>Insecta</taxon>
        <taxon>Pterygota</taxon>
        <taxon>Neoptera</taxon>
        <taxon>Endopterygota</taxon>
        <taxon>Diptera</taxon>
        <taxon>Nematocera</taxon>
        <taxon>Culicoidea</taxon>
        <taxon>Culicidae</taxon>
        <taxon>Anophelinae</taxon>
        <taxon>Anopheles</taxon>
    </lineage>
</organism>
<dbReference type="GO" id="GO:0016323">
    <property type="term" value="C:basolateral plasma membrane"/>
    <property type="evidence" value="ECO:0007669"/>
    <property type="project" value="TreeGrafter"/>
</dbReference>
<dbReference type="PROSITE" id="PS50850">
    <property type="entry name" value="MFS"/>
    <property type="match status" value="1"/>
</dbReference>
<evidence type="ECO:0000256" key="8">
    <source>
        <dbReference type="RuleBase" id="RU362056"/>
    </source>
</evidence>
<evidence type="ECO:0000256" key="3">
    <source>
        <dbReference type="ARBA" id="ARBA00022475"/>
    </source>
</evidence>
<accession>A0A182F195</accession>
<dbReference type="GO" id="GO:0006811">
    <property type="term" value="P:monoatomic ion transport"/>
    <property type="evidence" value="ECO:0007669"/>
    <property type="project" value="UniProtKB-KW"/>
</dbReference>
<dbReference type="Pfam" id="PF03137">
    <property type="entry name" value="OATP"/>
    <property type="match status" value="1"/>
</dbReference>
<dbReference type="PANTHER" id="PTHR11388">
    <property type="entry name" value="ORGANIC ANION TRANSPORTER"/>
    <property type="match status" value="1"/>
</dbReference>
<evidence type="ECO:0000256" key="6">
    <source>
        <dbReference type="ARBA" id="ARBA00023136"/>
    </source>
</evidence>
<dbReference type="PROSITE" id="PS51465">
    <property type="entry name" value="KAZAL_2"/>
    <property type="match status" value="1"/>
</dbReference>
<proteinExistence type="inferred from homology"/>
<dbReference type="Pfam" id="PF07648">
    <property type="entry name" value="Kazal_2"/>
    <property type="match status" value="1"/>
</dbReference>
<feature type="transmembrane region" description="Helical" evidence="8">
    <location>
        <begin position="26"/>
        <end position="45"/>
    </location>
</feature>
<evidence type="ECO:0000256" key="1">
    <source>
        <dbReference type="ARBA" id="ARBA00004651"/>
    </source>
</evidence>
<evidence type="ECO:0000256" key="4">
    <source>
        <dbReference type="ARBA" id="ARBA00022692"/>
    </source>
</evidence>
<keyword evidence="4 8" id="KW-0812">Transmembrane</keyword>
<comment type="subcellular location">
    <subcellularLocation>
        <location evidence="1 8">Cell membrane</location>
        <topology evidence="1 8">Multi-pass membrane protein</topology>
    </subcellularLocation>
</comment>
<feature type="transmembrane region" description="Helical" evidence="8">
    <location>
        <begin position="334"/>
        <end position="358"/>
    </location>
</feature>
<feature type="transmembrane region" description="Helical" evidence="8">
    <location>
        <begin position="600"/>
        <end position="623"/>
    </location>
</feature>
<evidence type="ECO:0000256" key="7">
    <source>
        <dbReference type="ARBA" id="ARBA00023157"/>
    </source>
</evidence>
<dbReference type="GO" id="GO:0015347">
    <property type="term" value="F:sodium-independent organic anion transmembrane transporter activity"/>
    <property type="evidence" value="ECO:0007669"/>
    <property type="project" value="TreeGrafter"/>
</dbReference>
<dbReference type="SUPFAM" id="SSF100895">
    <property type="entry name" value="Kazal-type serine protease inhibitors"/>
    <property type="match status" value="1"/>
</dbReference>
<keyword evidence="3" id="KW-1003">Cell membrane</keyword>
<feature type="domain" description="Major facilitator superfamily (MFS) profile" evidence="9">
    <location>
        <begin position="1"/>
        <end position="627"/>
    </location>
</feature>
<evidence type="ECO:0000256" key="2">
    <source>
        <dbReference type="ARBA" id="ARBA00009657"/>
    </source>
</evidence>
<reference evidence="11 12" key="1">
    <citation type="journal article" date="2017" name="G3 (Bethesda)">
        <title>The Physical Genome Mapping of Anopheles albimanus Corrected Scaffold Misassemblies and Identified Interarm Rearrangements in Genus Anopheles.</title>
        <authorList>
            <person name="Artemov G.N."/>
            <person name="Peery A.N."/>
            <person name="Jiang X."/>
            <person name="Tu Z."/>
            <person name="Stegniy V.N."/>
            <person name="Sharakhova M.V."/>
            <person name="Sharakhov I.V."/>
        </authorList>
    </citation>
    <scope>NUCLEOTIDE SEQUENCE [LARGE SCALE GENOMIC DNA]</scope>
    <source>
        <strain evidence="11 12">ALBI9_A</strain>
    </source>
</reference>
<dbReference type="GO" id="GO:0043252">
    <property type="term" value="P:sodium-independent organic anion transport"/>
    <property type="evidence" value="ECO:0007669"/>
    <property type="project" value="TreeGrafter"/>
</dbReference>
<dbReference type="Gene3D" id="1.20.1250.20">
    <property type="entry name" value="MFS general substrate transporter like domains"/>
    <property type="match status" value="2"/>
</dbReference>
<feature type="transmembrane region" description="Helical" evidence="8">
    <location>
        <begin position="226"/>
        <end position="251"/>
    </location>
</feature>
<dbReference type="VEuPathDB" id="VectorBase:AALB20_026904"/>
<feature type="transmembrane region" description="Helical" evidence="8">
    <location>
        <begin position="57"/>
        <end position="79"/>
    </location>
</feature>
<dbReference type="NCBIfam" id="TIGR00805">
    <property type="entry name" value="oat"/>
    <property type="match status" value="1"/>
</dbReference>
<keyword evidence="7" id="KW-1015">Disulfide bond</keyword>
<dbReference type="PANTHER" id="PTHR11388:SF100">
    <property type="entry name" value="SOLUTE CARRIER ORGANIC ANION TRANSPORTER FAMILY MEMBER 4A1"/>
    <property type="match status" value="1"/>
</dbReference>
<dbReference type="VEuPathDB" id="VectorBase:AALB000219"/>
<feature type="transmembrane region" description="Helical" evidence="8">
    <location>
        <begin position="143"/>
        <end position="168"/>
    </location>
</feature>
<keyword evidence="8" id="KW-0813">Transport</keyword>
<feature type="transmembrane region" description="Helical" evidence="8">
    <location>
        <begin position="180"/>
        <end position="206"/>
    </location>
</feature>
<feature type="transmembrane region" description="Helical" evidence="8">
    <location>
        <begin position="300"/>
        <end position="322"/>
    </location>
</feature>
<evidence type="ECO:0000259" key="10">
    <source>
        <dbReference type="PROSITE" id="PS51465"/>
    </source>
</evidence>
<evidence type="ECO:0000259" key="9">
    <source>
        <dbReference type="PROSITE" id="PS50850"/>
    </source>
</evidence>
<dbReference type="InterPro" id="IPR020846">
    <property type="entry name" value="MFS_dom"/>
</dbReference>
<comment type="caution">
    <text evidence="8">Lacks conserved residue(s) required for the propagation of feature annotation.</text>
</comment>
<dbReference type="InterPro" id="IPR036058">
    <property type="entry name" value="Kazal_dom_sf"/>
</dbReference>
<evidence type="ECO:0000313" key="12">
    <source>
        <dbReference type="Proteomes" id="UP000069272"/>
    </source>
</evidence>
<sequence length="662" mass="71556">MVVNGFINVVITTIERRFGLRSTQTGLVASGYDIASFLCLVPVSYFGGRLGASKPRWIGWGVAVMGLGAFVFALPHFLVGQYRATNSDRNICTLAAAAASLSNGTSASVAALVEECHSSSDLPMANGGGQTPTVENENLSWNVWFFFTAQLLLGAGASPLYTLGVTYIDENVSKKMSSVYLGIYYTMAVVGPAAGYVIGGQLLLFYTDMFVVDASTLGLTPHSKVWVGAWWIGFVFMAAFCLLLAIPILAYPSSLPGSEKLEKVSEAHQGDAGSSGERQEAFTQIKQIPRALLALLRNPTFFFLNLAGASEGLVISGFAVFLPKLIENQFSLTAVASALVMGIITVPAGGGGTFLGGYLVKKLQLSCSGIIKFCLFATIFAALFTVCFFLSCPNLTFAGVTASYFPHDNLQGMQAHTSEYRELYYLPKNLDNACNDRCACSRRSYEPICGADGVMYYSPCHAGCGEEINLENAKVYRDCSCINASFHGDQYSGFAAVNTMCQSACSSNHLLLFVVLCFLVMVFTFLATMPALSATLRCVHDDQRSFALGIQWLKVRVLGTIPAPMIFGRLIDDTCILWQESSCDGHGACLVYDNAFMSKYMLLLALIGKACSILFFFGAWFYYIPPKALSNGNAYEEENTGRKLVEANGHASPITVTTVEKY</sequence>
<dbReference type="InterPro" id="IPR002350">
    <property type="entry name" value="Kazal_dom"/>
</dbReference>
<feature type="domain" description="Kazal-like" evidence="10">
    <location>
        <begin position="428"/>
        <end position="483"/>
    </location>
</feature>
<feature type="transmembrane region" description="Helical" evidence="8">
    <location>
        <begin position="91"/>
        <end position="113"/>
    </location>
</feature>
<reference evidence="11" key="2">
    <citation type="submission" date="2022-08" db="UniProtKB">
        <authorList>
            <consortium name="EnsemblMetazoa"/>
        </authorList>
    </citation>
    <scope>IDENTIFICATION</scope>
    <source>
        <strain evidence="11">STECLA/ALBI9_A</strain>
    </source>
</reference>
<dbReference type="AlphaFoldDB" id="A0A182F195"/>